<feature type="non-terminal residue" evidence="2">
    <location>
        <position position="169"/>
    </location>
</feature>
<evidence type="ECO:0000313" key="2">
    <source>
        <dbReference type="EMBL" id="GMH74940.1"/>
    </source>
</evidence>
<organism evidence="2 3">
    <name type="scientific">Triparma retinervis</name>
    <dbReference type="NCBI Taxonomy" id="2557542"/>
    <lineage>
        <taxon>Eukaryota</taxon>
        <taxon>Sar</taxon>
        <taxon>Stramenopiles</taxon>
        <taxon>Ochrophyta</taxon>
        <taxon>Bolidophyceae</taxon>
        <taxon>Parmales</taxon>
        <taxon>Triparmaceae</taxon>
        <taxon>Triparma</taxon>
    </lineage>
</organism>
<gene>
    <name evidence="2" type="ORF">TrRE_jg9344</name>
</gene>
<sequence>MGGKAAQERRKAARLAKQNEQQSEKNKSPAGEIKGVGKRGGFNGERSPSRSFNGDGGKVGKRGFDRNSKTSGKKVFSKQKGGAKHGAPGTKPKPKFDTSPKVKVKKPKHLGRKIEQAKKEGDEDKLKELEELAKGSLAEKAKKVEKFKEMVVKQTLQHYKKTKPEMEEL</sequence>
<accession>A0A9W7AS14</accession>
<dbReference type="EMBL" id="BRXZ01001599">
    <property type="protein sequence ID" value="GMH74940.1"/>
    <property type="molecule type" value="Genomic_DNA"/>
</dbReference>
<reference evidence="2" key="1">
    <citation type="submission" date="2022-07" db="EMBL/GenBank/DDBJ databases">
        <title>Genome analysis of Parmales, a sister group of diatoms, reveals the evolutionary specialization of diatoms from phago-mixotrophs to photoautotrophs.</title>
        <authorList>
            <person name="Ban H."/>
            <person name="Sato S."/>
            <person name="Yoshikawa S."/>
            <person name="Kazumasa Y."/>
            <person name="Nakamura Y."/>
            <person name="Ichinomiya M."/>
            <person name="Saitoh K."/>
            <person name="Sato N."/>
            <person name="Blanc-Mathieu R."/>
            <person name="Endo H."/>
            <person name="Kuwata A."/>
            <person name="Ogata H."/>
        </authorList>
    </citation>
    <scope>NUCLEOTIDE SEQUENCE</scope>
</reference>
<comment type="caution">
    <text evidence="2">The sequence shown here is derived from an EMBL/GenBank/DDBJ whole genome shotgun (WGS) entry which is preliminary data.</text>
</comment>
<feature type="region of interest" description="Disordered" evidence="1">
    <location>
        <begin position="1"/>
        <end position="123"/>
    </location>
</feature>
<keyword evidence="3" id="KW-1185">Reference proteome</keyword>
<name>A0A9W7AS14_9STRA</name>
<evidence type="ECO:0000256" key="1">
    <source>
        <dbReference type="SAM" id="MobiDB-lite"/>
    </source>
</evidence>
<feature type="compositionally biased region" description="Basic residues" evidence="1">
    <location>
        <begin position="102"/>
        <end position="111"/>
    </location>
</feature>
<evidence type="ECO:0000313" key="3">
    <source>
        <dbReference type="Proteomes" id="UP001165082"/>
    </source>
</evidence>
<feature type="compositionally biased region" description="Basic and acidic residues" evidence="1">
    <location>
        <begin position="1"/>
        <end position="10"/>
    </location>
</feature>
<dbReference type="AlphaFoldDB" id="A0A9W7AS14"/>
<proteinExistence type="predicted"/>
<feature type="compositionally biased region" description="Basic and acidic residues" evidence="1">
    <location>
        <begin position="112"/>
        <end position="123"/>
    </location>
</feature>
<dbReference type="Proteomes" id="UP001165082">
    <property type="component" value="Unassembled WGS sequence"/>
</dbReference>
<protein>
    <submittedName>
        <fullName evidence="2">Uncharacterized protein</fullName>
    </submittedName>
</protein>
<feature type="compositionally biased region" description="Basic residues" evidence="1">
    <location>
        <begin position="71"/>
        <end position="83"/>
    </location>
</feature>